<organism evidence="1 2">
    <name type="scientific">Phytophthora megakarya</name>
    <dbReference type="NCBI Taxonomy" id="4795"/>
    <lineage>
        <taxon>Eukaryota</taxon>
        <taxon>Sar</taxon>
        <taxon>Stramenopiles</taxon>
        <taxon>Oomycota</taxon>
        <taxon>Peronosporomycetes</taxon>
        <taxon>Peronosporales</taxon>
        <taxon>Peronosporaceae</taxon>
        <taxon>Phytophthora</taxon>
    </lineage>
</organism>
<evidence type="ECO:0000313" key="2">
    <source>
        <dbReference type="Proteomes" id="UP000198211"/>
    </source>
</evidence>
<sequence>MSVSNVGTDEHLFRVQHLVTSAESDVHASRLKFYADESFEVTEEIREHVAAQGIVLTVVELKDHPWYSAKRCYEILGRKVWGPIEDSWESLKSLYNNIPVMVKQYAAGAGDVKLGAALKQL</sequence>
<gene>
    <name evidence="1" type="ORF">PHMEG_00011471</name>
</gene>
<dbReference type="EMBL" id="NBNE01001221">
    <property type="protein sequence ID" value="OWZ14975.1"/>
    <property type="molecule type" value="Genomic_DNA"/>
</dbReference>
<dbReference type="OrthoDB" id="167344at2759"/>
<dbReference type="AlphaFoldDB" id="A0A225WBG9"/>
<evidence type="ECO:0000313" key="1">
    <source>
        <dbReference type="EMBL" id="OWZ14975.1"/>
    </source>
</evidence>
<protein>
    <submittedName>
        <fullName evidence="1">Uncharacterized protein</fullName>
    </submittedName>
</protein>
<reference evidence="2" key="1">
    <citation type="submission" date="2017-03" db="EMBL/GenBank/DDBJ databases">
        <title>Phytopthora megakarya and P. palmivora, two closely related causual agents of cacao black pod achieved similar genome size and gene model numbers by different mechanisms.</title>
        <authorList>
            <person name="Ali S."/>
            <person name="Shao J."/>
            <person name="Larry D.J."/>
            <person name="Kronmiller B."/>
            <person name="Shen D."/>
            <person name="Strem M.D."/>
            <person name="Melnick R.L."/>
            <person name="Guiltinan M.J."/>
            <person name="Tyler B.M."/>
            <person name="Meinhardt L.W."/>
            <person name="Bailey B.A."/>
        </authorList>
    </citation>
    <scope>NUCLEOTIDE SEQUENCE [LARGE SCALE GENOMIC DNA]</scope>
    <source>
        <strain evidence="2">zdho120</strain>
    </source>
</reference>
<proteinExistence type="predicted"/>
<name>A0A225WBG9_9STRA</name>
<keyword evidence="2" id="KW-1185">Reference proteome</keyword>
<accession>A0A225WBG9</accession>
<comment type="caution">
    <text evidence="1">The sequence shown here is derived from an EMBL/GenBank/DDBJ whole genome shotgun (WGS) entry which is preliminary data.</text>
</comment>
<dbReference type="Proteomes" id="UP000198211">
    <property type="component" value="Unassembled WGS sequence"/>
</dbReference>